<feature type="compositionally biased region" description="Polar residues" evidence="1">
    <location>
        <begin position="36"/>
        <end position="64"/>
    </location>
</feature>
<proteinExistence type="predicted"/>
<feature type="region of interest" description="Disordered" evidence="1">
    <location>
        <begin position="1"/>
        <end position="67"/>
    </location>
</feature>
<dbReference type="KEGG" id="foc:113210913"/>
<name>A0A6J1T2K9_FRAOC</name>
<dbReference type="Proteomes" id="UP000504606">
    <property type="component" value="Unplaced"/>
</dbReference>
<dbReference type="AlphaFoldDB" id="A0A6J1T2K9"/>
<evidence type="ECO:0000313" key="2">
    <source>
        <dbReference type="Proteomes" id="UP000504606"/>
    </source>
</evidence>
<evidence type="ECO:0000256" key="1">
    <source>
        <dbReference type="SAM" id="MobiDB-lite"/>
    </source>
</evidence>
<organism evidence="2 3">
    <name type="scientific">Frankliniella occidentalis</name>
    <name type="common">Western flower thrips</name>
    <name type="synonym">Euthrips occidentalis</name>
    <dbReference type="NCBI Taxonomy" id="133901"/>
    <lineage>
        <taxon>Eukaryota</taxon>
        <taxon>Metazoa</taxon>
        <taxon>Ecdysozoa</taxon>
        <taxon>Arthropoda</taxon>
        <taxon>Hexapoda</taxon>
        <taxon>Insecta</taxon>
        <taxon>Pterygota</taxon>
        <taxon>Neoptera</taxon>
        <taxon>Paraneoptera</taxon>
        <taxon>Thysanoptera</taxon>
        <taxon>Terebrantia</taxon>
        <taxon>Thripoidea</taxon>
        <taxon>Thripidae</taxon>
        <taxon>Frankliniella</taxon>
    </lineage>
</organism>
<protein>
    <submittedName>
        <fullName evidence="3">Uncharacterized protein LOC113210913</fullName>
    </submittedName>
</protein>
<dbReference type="RefSeq" id="XP_026284896.2">
    <property type="nucleotide sequence ID" value="XM_026429111.2"/>
</dbReference>
<accession>A0A6J1T2K9</accession>
<keyword evidence="2" id="KW-1185">Reference proteome</keyword>
<reference evidence="3" key="1">
    <citation type="submission" date="2025-08" db="UniProtKB">
        <authorList>
            <consortium name="RefSeq"/>
        </authorList>
    </citation>
    <scope>IDENTIFICATION</scope>
    <source>
        <tissue evidence="3">Whole organism</tissue>
    </source>
</reference>
<dbReference type="GeneID" id="113210913"/>
<feature type="region of interest" description="Disordered" evidence="1">
    <location>
        <begin position="132"/>
        <end position="155"/>
    </location>
</feature>
<feature type="compositionally biased region" description="Basic and acidic residues" evidence="1">
    <location>
        <begin position="138"/>
        <end position="155"/>
    </location>
</feature>
<gene>
    <name evidence="3" type="primary">LOC113210913</name>
</gene>
<evidence type="ECO:0000313" key="3">
    <source>
        <dbReference type="RefSeq" id="XP_026284896.2"/>
    </source>
</evidence>
<sequence length="252" mass="28125">MAEQLDRLIMGAKKASEARSTRRAPRRNASSRPSSHQPAFSRSNRSRSFQDGGTVVNQPPNSGSKIHDCYVVLERISDAPKKEAQNVSEKQTPNDERQRMALRMRHKQSGSQEKELLSTSNAKNVHEATTVGVSKTDSGAKDIKEHKDPIDPDRLKTDCQAPGSGYISGPFHQETILNGMYQAAQRGREEFDVCMKNFLNCAGVSLTNNKSEAMPLPWFNVKENFQEDSVISKNHNNNFCLFADLEAEADDE</sequence>